<dbReference type="CDD" id="cd23992">
    <property type="entry name" value="PBP_GOBP"/>
    <property type="match status" value="1"/>
</dbReference>
<feature type="signal peptide" evidence="2">
    <location>
        <begin position="1"/>
        <end position="22"/>
    </location>
</feature>
<dbReference type="SUPFAM" id="SSF47565">
    <property type="entry name" value="Insect pheromone/odorant-binding proteins"/>
    <property type="match status" value="1"/>
</dbReference>
<evidence type="ECO:0000256" key="1">
    <source>
        <dbReference type="ARBA" id="ARBA00022729"/>
    </source>
</evidence>
<proteinExistence type="evidence at transcript level"/>
<accession>A0A3G2GRS8</accession>
<sequence length="140" mass="15619">MASASFYISAILLALAVAAVSGYKEELRKTIASCQNGKEVTDDEIEEFMKPLIPETQEEKCLVACVFKQFNVINGGSFDKRLALAVAKDLLKSEPEKVKKIESVINHCGDDIPTKMDNECDLAHEIMQCYVKWEKEVGMI</sequence>
<dbReference type="Gene3D" id="1.10.238.20">
    <property type="entry name" value="Pheromone/general odorant binding protein domain"/>
    <property type="match status" value="1"/>
</dbReference>
<dbReference type="GO" id="GO:0005549">
    <property type="term" value="F:odorant binding"/>
    <property type="evidence" value="ECO:0007669"/>
    <property type="project" value="InterPro"/>
</dbReference>
<dbReference type="Pfam" id="PF01395">
    <property type="entry name" value="PBP_GOBP"/>
    <property type="match status" value="1"/>
</dbReference>
<keyword evidence="1 2" id="KW-0732">Signal</keyword>
<dbReference type="InterPro" id="IPR006170">
    <property type="entry name" value="PBP/GOBP"/>
</dbReference>
<dbReference type="AlphaFoldDB" id="A0A3G2GRS8"/>
<gene>
    <name evidence="3" type="primary">OBP6</name>
</gene>
<dbReference type="GO" id="GO:0005615">
    <property type="term" value="C:extracellular space"/>
    <property type="evidence" value="ECO:0007669"/>
    <property type="project" value="TreeGrafter"/>
</dbReference>
<evidence type="ECO:0000313" key="3">
    <source>
        <dbReference type="EMBL" id="AYN07347.1"/>
    </source>
</evidence>
<evidence type="ECO:0000256" key="2">
    <source>
        <dbReference type="SAM" id="SignalP"/>
    </source>
</evidence>
<dbReference type="EMBL" id="MG719263">
    <property type="protein sequence ID" value="AYN07347.1"/>
    <property type="molecule type" value="mRNA"/>
</dbReference>
<dbReference type="PANTHER" id="PTHR11857">
    <property type="entry name" value="ODORANT BINDING PROTEIN-RELATED"/>
    <property type="match status" value="1"/>
</dbReference>
<dbReference type="PANTHER" id="PTHR11857:SF42">
    <property type="entry name" value="GENERAL ODORANT-BINDING PROTEIN 19D-RELATED"/>
    <property type="match status" value="1"/>
</dbReference>
<dbReference type="InterPro" id="IPR036728">
    <property type="entry name" value="PBP_GOBP_sf"/>
</dbReference>
<protein>
    <submittedName>
        <fullName evidence="3">Odorant-binding protein 6</fullName>
    </submittedName>
</protein>
<organism evidence="3">
    <name type="scientific">Yemma signatus</name>
    <dbReference type="NCBI Taxonomy" id="300820"/>
    <lineage>
        <taxon>Eukaryota</taxon>
        <taxon>Metazoa</taxon>
        <taxon>Ecdysozoa</taxon>
        <taxon>Arthropoda</taxon>
        <taxon>Hexapoda</taxon>
        <taxon>Insecta</taxon>
        <taxon>Pterygota</taxon>
        <taxon>Neoptera</taxon>
        <taxon>Paraneoptera</taxon>
        <taxon>Hemiptera</taxon>
        <taxon>Heteroptera</taxon>
        <taxon>Panheteroptera</taxon>
        <taxon>Pentatomomorpha</taxon>
        <taxon>Lygaeoidea</taxon>
        <taxon>Berytidae</taxon>
        <taxon>Yemma</taxon>
    </lineage>
</organism>
<feature type="chain" id="PRO_5017974584" evidence="2">
    <location>
        <begin position="23"/>
        <end position="140"/>
    </location>
</feature>
<name>A0A3G2GRS8_9HEMI</name>
<reference evidence="3" key="1">
    <citation type="submission" date="2017-12" db="EMBL/GenBank/DDBJ databases">
        <authorList>
            <person name="Song Y."/>
        </authorList>
    </citation>
    <scope>NUCLEOTIDE SEQUENCE</scope>
    <source>
        <tissue evidence="3">Antennae</tissue>
    </source>
</reference>
<dbReference type="SMART" id="SM00708">
    <property type="entry name" value="PhBP"/>
    <property type="match status" value="1"/>
</dbReference>
<dbReference type="GO" id="GO:0007608">
    <property type="term" value="P:sensory perception of smell"/>
    <property type="evidence" value="ECO:0007669"/>
    <property type="project" value="TreeGrafter"/>
</dbReference>